<evidence type="ECO:0000313" key="3">
    <source>
        <dbReference type="Proteomes" id="UP000243217"/>
    </source>
</evidence>
<evidence type="ECO:0000313" key="2">
    <source>
        <dbReference type="EMBL" id="OQS02416.1"/>
    </source>
</evidence>
<dbReference type="Proteomes" id="UP000243217">
    <property type="component" value="Unassembled WGS sequence"/>
</dbReference>
<accession>A0A1V9ZWN5</accession>
<evidence type="ECO:0000256" key="1">
    <source>
        <dbReference type="SAM" id="MobiDB-lite"/>
    </source>
</evidence>
<dbReference type="OrthoDB" id="10398746at2759"/>
<feature type="region of interest" description="Disordered" evidence="1">
    <location>
        <begin position="59"/>
        <end position="137"/>
    </location>
</feature>
<sequence length="137" mass="15699">MGANCCCYKREANDSNELKEKLLDKNERGTMDVLEETNAPLPSPLSISGSSYTLKNEKLLVSRQNNDEDDPFSSARDFVEERELSRSSSLRSYNSVSSLNGNTPKNMVKHDSYDDEYDHTQYNSQVFEEKKDRGWDI</sequence>
<keyword evidence="3" id="KW-1185">Reference proteome</keyword>
<gene>
    <name evidence="2" type="ORF">THRCLA_21423</name>
</gene>
<organism evidence="2 3">
    <name type="scientific">Thraustotheca clavata</name>
    <dbReference type="NCBI Taxonomy" id="74557"/>
    <lineage>
        <taxon>Eukaryota</taxon>
        <taxon>Sar</taxon>
        <taxon>Stramenopiles</taxon>
        <taxon>Oomycota</taxon>
        <taxon>Saprolegniomycetes</taxon>
        <taxon>Saprolegniales</taxon>
        <taxon>Achlyaceae</taxon>
        <taxon>Thraustotheca</taxon>
    </lineage>
</organism>
<dbReference type="EMBL" id="JNBS01001132">
    <property type="protein sequence ID" value="OQS02416.1"/>
    <property type="molecule type" value="Genomic_DNA"/>
</dbReference>
<proteinExistence type="predicted"/>
<feature type="compositionally biased region" description="Low complexity" evidence="1">
    <location>
        <begin position="86"/>
        <end position="100"/>
    </location>
</feature>
<comment type="caution">
    <text evidence="2">The sequence shown here is derived from an EMBL/GenBank/DDBJ whole genome shotgun (WGS) entry which is preliminary data.</text>
</comment>
<name>A0A1V9ZWN5_9STRA</name>
<dbReference type="AlphaFoldDB" id="A0A1V9ZWN5"/>
<reference evidence="2 3" key="1">
    <citation type="journal article" date="2014" name="Genome Biol. Evol.">
        <title>The secreted proteins of Achlya hypogyna and Thraustotheca clavata identify the ancestral oomycete secretome and reveal gene acquisitions by horizontal gene transfer.</title>
        <authorList>
            <person name="Misner I."/>
            <person name="Blouin N."/>
            <person name="Leonard G."/>
            <person name="Richards T.A."/>
            <person name="Lane C.E."/>
        </authorList>
    </citation>
    <scope>NUCLEOTIDE SEQUENCE [LARGE SCALE GENOMIC DNA]</scope>
    <source>
        <strain evidence="2 3">ATCC 34112</strain>
    </source>
</reference>
<feature type="compositionally biased region" description="Basic and acidic residues" evidence="1">
    <location>
        <begin position="127"/>
        <end position="137"/>
    </location>
</feature>
<protein>
    <submittedName>
        <fullName evidence="2">Uncharacterized protein</fullName>
    </submittedName>
</protein>